<dbReference type="RefSeq" id="XP_043173222.1">
    <property type="nucleotide sequence ID" value="XM_043317287.1"/>
</dbReference>
<dbReference type="Pfam" id="PF04479">
    <property type="entry name" value="RTA1"/>
    <property type="match status" value="1"/>
</dbReference>
<organism evidence="6 7">
    <name type="scientific">Alternaria atra</name>
    <dbReference type="NCBI Taxonomy" id="119953"/>
    <lineage>
        <taxon>Eukaryota</taxon>
        <taxon>Fungi</taxon>
        <taxon>Dikarya</taxon>
        <taxon>Ascomycota</taxon>
        <taxon>Pezizomycotina</taxon>
        <taxon>Dothideomycetes</taxon>
        <taxon>Pleosporomycetidae</taxon>
        <taxon>Pleosporales</taxon>
        <taxon>Pleosporineae</taxon>
        <taxon>Pleosporaceae</taxon>
        <taxon>Alternaria</taxon>
        <taxon>Alternaria sect. Ulocladioides</taxon>
    </lineage>
</organism>
<keyword evidence="3 5" id="KW-1133">Transmembrane helix</keyword>
<comment type="caution">
    <text evidence="6">The sequence shown here is derived from an EMBL/GenBank/DDBJ whole genome shotgun (WGS) entry which is preliminary data.</text>
</comment>
<reference evidence="6" key="1">
    <citation type="submission" date="2021-05" db="EMBL/GenBank/DDBJ databases">
        <authorList>
            <person name="Stam R."/>
        </authorList>
    </citation>
    <scope>NUCLEOTIDE SEQUENCE</scope>
    <source>
        <strain evidence="6">CS162</strain>
    </source>
</reference>
<protein>
    <submittedName>
        <fullName evidence="6">Uncharacterized protein</fullName>
    </submittedName>
</protein>
<dbReference type="OrthoDB" id="4937900at2759"/>
<accession>A0A8J2III4</accession>
<feature type="transmembrane region" description="Helical" evidence="5">
    <location>
        <begin position="222"/>
        <end position="243"/>
    </location>
</feature>
<evidence type="ECO:0000256" key="1">
    <source>
        <dbReference type="ARBA" id="ARBA00004141"/>
    </source>
</evidence>
<evidence type="ECO:0000256" key="2">
    <source>
        <dbReference type="ARBA" id="ARBA00022692"/>
    </source>
</evidence>
<keyword evidence="7" id="KW-1185">Reference proteome</keyword>
<keyword evidence="4 5" id="KW-0472">Membrane</keyword>
<name>A0A8J2III4_9PLEO</name>
<feature type="transmembrane region" description="Helical" evidence="5">
    <location>
        <begin position="301"/>
        <end position="326"/>
    </location>
</feature>
<proteinExistence type="predicted"/>
<evidence type="ECO:0000256" key="4">
    <source>
        <dbReference type="ARBA" id="ARBA00023136"/>
    </source>
</evidence>
<dbReference type="PANTHER" id="PTHR31465:SF1">
    <property type="entry name" value="PROTEIN RTA1-RELATED"/>
    <property type="match status" value="1"/>
</dbReference>
<feature type="transmembrane region" description="Helical" evidence="5">
    <location>
        <begin position="263"/>
        <end position="281"/>
    </location>
</feature>
<dbReference type="GO" id="GO:0016020">
    <property type="term" value="C:membrane"/>
    <property type="evidence" value="ECO:0007669"/>
    <property type="project" value="UniProtKB-SubCell"/>
</dbReference>
<sequence length="432" mass="48508">MREMQLMHQWSTVTYRTSVPRNEEVFRDYAVDKALQHTYLMDIILAFTSLHSASKASKASDVHEHVAAALHYQNQSITELNEKQSLFRISKENLDPVYLMTALHAVTALVASLTPATPGEQLEPISGILMRIRKYALCLNDMIDEHIVWAKSSELKQILDRPTAPKIEEAGSFTAEKLRALTDAILANMDLDDTATPFFRIESLGYAARAYGHLHPSSKNPYILQTLLILLAPILFAATIYMFMGRIILASGHTKACIIRPTWLTKIFLGGDILCFLVQAAGASMLVKADASQSTRDLGKYVVLVGLIIQVLVFGFFLIVAALFHLRAKRVEETKGQLRMFHWQKHLFTLYAASGLITVRNLFRVAEYVMGEEGYLLTHEWPIYIFDALLMAAALAICISWYVGNIVPKASNVDEEDIYVMMADRGIHGNRV</sequence>
<gene>
    <name evidence="6" type="ORF">ALTATR162_LOCUS9653</name>
</gene>
<dbReference type="AlphaFoldDB" id="A0A8J2III4"/>
<dbReference type="Proteomes" id="UP000676310">
    <property type="component" value="Unassembled WGS sequence"/>
</dbReference>
<keyword evidence="2 5" id="KW-0812">Transmembrane</keyword>
<evidence type="ECO:0000313" key="6">
    <source>
        <dbReference type="EMBL" id="CAG5181220.1"/>
    </source>
</evidence>
<evidence type="ECO:0000256" key="3">
    <source>
        <dbReference type="ARBA" id="ARBA00022989"/>
    </source>
</evidence>
<dbReference type="InterPro" id="IPR007568">
    <property type="entry name" value="RTA1"/>
</dbReference>
<dbReference type="PANTHER" id="PTHR31465">
    <property type="entry name" value="PROTEIN RTA1-RELATED"/>
    <property type="match status" value="1"/>
</dbReference>
<feature type="transmembrane region" description="Helical" evidence="5">
    <location>
        <begin position="347"/>
        <end position="363"/>
    </location>
</feature>
<evidence type="ECO:0000313" key="7">
    <source>
        <dbReference type="Proteomes" id="UP000676310"/>
    </source>
</evidence>
<dbReference type="GeneID" id="67021898"/>
<dbReference type="EMBL" id="CAJRGZ010000025">
    <property type="protein sequence ID" value="CAG5181220.1"/>
    <property type="molecule type" value="Genomic_DNA"/>
</dbReference>
<evidence type="ECO:0000256" key="5">
    <source>
        <dbReference type="SAM" id="Phobius"/>
    </source>
</evidence>
<feature type="transmembrane region" description="Helical" evidence="5">
    <location>
        <begin position="383"/>
        <end position="403"/>
    </location>
</feature>
<comment type="subcellular location">
    <subcellularLocation>
        <location evidence="1">Membrane</location>
        <topology evidence="1">Multi-pass membrane protein</topology>
    </subcellularLocation>
</comment>